<sequence length="75" mass="8424">MIAAGNEEYFPATNALVKQKSRVESLQNVILQHQFVGERTIVFANKETLFSYQSGHLFIEGICSAAKYAYLYCDG</sequence>
<evidence type="ECO:0000313" key="1">
    <source>
        <dbReference type="EMBL" id="SUC21150.1"/>
    </source>
</evidence>
<protein>
    <submittedName>
        <fullName evidence="1">RTX family protein</fullName>
    </submittedName>
</protein>
<dbReference type="Proteomes" id="UP000254191">
    <property type="component" value="Unassembled WGS sequence"/>
</dbReference>
<accession>A0A379FJ87</accession>
<reference evidence="1 2" key="1">
    <citation type="submission" date="2018-06" db="EMBL/GenBank/DDBJ databases">
        <authorList>
            <consortium name="Pathogen Informatics"/>
            <person name="Doyle S."/>
        </authorList>
    </citation>
    <scope>NUCLEOTIDE SEQUENCE [LARGE SCALE GENOMIC DNA]</scope>
    <source>
        <strain evidence="1 2">NCTC11938</strain>
    </source>
</reference>
<dbReference type="EMBL" id="UGTS01000004">
    <property type="protein sequence ID" value="SUC21150.1"/>
    <property type="molecule type" value="Genomic_DNA"/>
</dbReference>
<organism evidence="1 2">
    <name type="scientific">Proteus mirabilis</name>
    <dbReference type="NCBI Taxonomy" id="584"/>
    <lineage>
        <taxon>Bacteria</taxon>
        <taxon>Pseudomonadati</taxon>
        <taxon>Pseudomonadota</taxon>
        <taxon>Gammaproteobacteria</taxon>
        <taxon>Enterobacterales</taxon>
        <taxon>Morganellaceae</taxon>
        <taxon>Proteus</taxon>
    </lineage>
</organism>
<evidence type="ECO:0000313" key="2">
    <source>
        <dbReference type="Proteomes" id="UP000254191"/>
    </source>
</evidence>
<name>A0A379FJ87_PROMI</name>
<gene>
    <name evidence="1" type="ORF">NCTC11938_02148</name>
</gene>
<proteinExistence type="predicted"/>
<dbReference type="AlphaFoldDB" id="A0A379FJ87"/>